<organism evidence="2 3">
    <name type="scientific">Portunus trituberculatus</name>
    <name type="common">Swimming crab</name>
    <name type="synonym">Neptunus trituberculatus</name>
    <dbReference type="NCBI Taxonomy" id="210409"/>
    <lineage>
        <taxon>Eukaryota</taxon>
        <taxon>Metazoa</taxon>
        <taxon>Ecdysozoa</taxon>
        <taxon>Arthropoda</taxon>
        <taxon>Crustacea</taxon>
        <taxon>Multicrustacea</taxon>
        <taxon>Malacostraca</taxon>
        <taxon>Eumalacostraca</taxon>
        <taxon>Eucarida</taxon>
        <taxon>Decapoda</taxon>
        <taxon>Pleocyemata</taxon>
        <taxon>Brachyura</taxon>
        <taxon>Eubrachyura</taxon>
        <taxon>Portunoidea</taxon>
        <taxon>Portunidae</taxon>
        <taxon>Portuninae</taxon>
        <taxon>Portunus</taxon>
    </lineage>
</organism>
<dbReference type="Proteomes" id="UP000324222">
    <property type="component" value="Unassembled WGS sequence"/>
</dbReference>
<accession>A0A5B7DHV0</accession>
<sequence length="67" mass="7381">MVTGLLTVLYLPAWLQGARVPTEMVAMGFGLNALPASPPTSLHSDVEHRLVELAKLLNLCARKQRKR</sequence>
<evidence type="ECO:0000313" key="2">
    <source>
        <dbReference type="EMBL" id="MPC20696.1"/>
    </source>
</evidence>
<dbReference type="EMBL" id="VSRR010000900">
    <property type="protein sequence ID" value="MPC20696.1"/>
    <property type="molecule type" value="Genomic_DNA"/>
</dbReference>
<reference evidence="2" key="1">
    <citation type="submission" date="2019-05" db="EMBL/GenBank/DDBJ databases">
        <title>Another draft genome of Portunus trituberculatus and its Hox gene families provides insights of decapod evolution.</title>
        <authorList>
            <person name="Jeong J.-H."/>
            <person name="Song I."/>
            <person name="Kim S."/>
            <person name="Choi T."/>
            <person name="Kim D."/>
            <person name="Ryu S."/>
            <person name="Kim W."/>
        </authorList>
    </citation>
    <scope>NUCLEOTIDE SEQUENCE [LARGE SCALE GENOMIC DNA]</scope>
    <source>
        <tissue evidence="2">Muscle</tissue>
    </source>
</reference>
<evidence type="ECO:0000313" key="3">
    <source>
        <dbReference type="Proteomes" id="UP000324222"/>
    </source>
</evidence>
<dbReference type="AlphaFoldDB" id="A0A5B7DHV0"/>
<comment type="caution">
    <text evidence="2">The sequence shown here is derived from an EMBL/GenBank/DDBJ whole genome shotgun (WGS) entry which is preliminary data.</text>
</comment>
<feature type="signal peptide" evidence="1">
    <location>
        <begin position="1"/>
        <end position="17"/>
    </location>
</feature>
<protein>
    <submittedName>
        <fullName evidence="2">Uncharacterized protein</fullName>
    </submittedName>
</protein>
<feature type="chain" id="PRO_5022960910" evidence="1">
    <location>
        <begin position="18"/>
        <end position="67"/>
    </location>
</feature>
<keyword evidence="1" id="KW-0732">Signal</keyword>
<keyword evidence="3" id="KW-1185">Reference proteome</keyword>
<evidence type="ECO:0000256" key="1">
    <source>
        <dbReference type="SAM" id="SignalP"/>
    </source>
</evidence>
<gene>
    <name evidence="2" type="ORF">E2C01_013651</name>
</gene>
<name>A0A5B7DHV0_PORTR</name>
<proteinExistence type="predicted"/>